<gene>
    <name evidence="1" type="ORF">FHR21_002682</name>
</gene>
<evidence type="ECO:0000313" key="2">
    <source>
        <dbReference type="Proteomes" id="UP000537161"/>
    </source>
</evidence>
<dbReference type="Proteomes" id="UP000537161">
    <property type="component" value="Unassembled WGS sequence"/>
</dbReference>
<dbReference type="Pfam" id="PF12487">
    <property type="entry name" value="DUF3703"/>
    <property type="match status" value="1"/>
</dbReference>
<dbReference type="RefSeq" id="WP_184099083.1">
    <property type="nucleotide sequence ID" value="NZ_JACIJH010000009.1"/>
</dbReference>
<keyword evidence="2" id="KW-1185">Reference proteome</keyword>
<protein>
    <recommendedName>
        <fullName evidence="3">DUF3703 domain-containing protein</fullName>
    </recommendedName>
</protein>
<evidence type="ECO:0008006" key="3">
    <source>
        <dbReference type="Google" id="ProtNLM"/>
    </source>
</evidence>
<comment type="caution">
    <text evidence="1">The sequence shown here is derived from an EMBL/GenBank/DDBJ whole genome shotgun (WGS) entry which is preliminary data.</text>
</comment>
<reference evidence="1 2" key="1">
    <citation type="submission" date="2020-08" db="EMBL/GenBank/DDBJ databases">
        <title>Genomic Encyclopedia of Type Strains, Phase IV (KMG-IV): sequencing the most valuable type-strain genomes for metagenomic binning, comparative biology and taxonomic classification.</title>
        <authorList>
            <person name="Goeker M."/>
        </authorList>
    </citation>
    <scope>NUCLEOTIDE SEQUENCE [LARGE SCALE GENOMIC DNA]</scope>
    <source>
        <strain evidence="1 2">DSM 27163</strain>
    </source>
</reference>
<evidence type="ECO:0000313" key="1">
    <source>
        <dbReference type="EMBL" id="MBB5707316.1"/>
    </source>
</evidence>
<sequence>MGDDKASAVLTFLTAEYHAFESAARAGHIEQAWRHLERAHIVAQARLWPHCRSHWKMLIFAIGLRDWREAGGQMVRLLLAPAGNLTGRLPVGNSGRANISAFARAEIPPDLLAFVDPGSH</sequence>
<accession>A0A7W9B790</accession>
<proteinExistence type="predicted"/>
<dbReference type="EMBL" id="JACIJH010000009">
    <property type="protein sequence ID" value="MBB5707316.1"/>
    <property type="molecule type" value="Genomic_DNA"/>
</dbReference>
<dbReference type="InterPro" id="IPR022172">
    <property type="entry name" value="DUF3703"/>
</dbReference>
<dbReference type="AlphaFoldDB" id="A0A7W9B790"/>
<organism evidence="1 2">
    <name type="scientific">Sphingopyxis panaciterrulae</name>
    <dbReference type="NCBI Taxonomy" id="462372"/>
    <lineage>
        <taxon>Bacteria</taxon>
        <taxon>Pseudomonadati</taxon>
        <taxon>Pseudomonadota</taxon>
        <taxon>Alphaproteobacteria</taxon>
        <taxon>Sphingomonadales</taxon>
        <taxon>Sphingomonadaceae</taxon>
        <taxon>Sphingopyxis</taxon>
    </lineage>
</organism>
<name>A0A7W9B790_9SPHN</name>